<sequence length="300" mass="32890">MAAPFSAKRSGWQAQAELQQHWPSLDLSRVCAVGCVVDVALSAVSYPLWHLKTREQVLGRGCAQHFRELLHQAGWRGFYRGALFGTFALLPGHCVWYLAYEGSKWHLTPFFPERTAPAAAAAVAECCYVACAMPVENVVVRIQCRKASAPQLRWGASLQELRRLWQEGGLRRWWNGSLLGLATSLPQSAIWWMVYENSKSFLLPGTNEAVVKQRSLGAAGAAVLASLVTTFLLNPLDVMKSQVQAASSSSQVPTAALKQSFSKLFLSGLAPRLMLSGIFGLSDSLSYEAIMYLGRATSPR</sequence>
<feature type="repeat" description="Solcar" evidence="4">
    <location>
        <begin position="112"/>
        <end position="201"/>
    </location>
</feature>
<organism evidence="7">
    <name type="scientific">Cladocopium goreaui</name>
    <dbReference type="NCBI Taxonomy" id="2562237"/>
    <lineage>
        <taxon>Eukaryota</taxon>
        <taxon>Sar</taxon>
        <taxon>Alveolata</taxon>
        <taxon>Dinophyceae</taxon>
        <taxon>Suessiales</taxon>
        <taxon>Symbiodiniaceae</taxon>
        <taxon>Cladocopium</taxon>
    </lineage>
</organism>
<evidence type="ECO:0000256" key="5">
    <source>
        <dbReference type="RuleBase" id="RU000488"/>
    </source>
</evidence>
<evidence type="ECO:0000256" key="1">
    <source>
        <dbReference type="ARBA" id="ARBA00004141"/>
    </source>
</evidence>
<accession>A0A9P1FZ56</accession>
<comment type="similarity">
    <text evidence="5">Belongs to the mitochondrial carrier (TC 2.A.29) family.</text>
</comment>
<dbReference type="PROSITE" id="PS50920">
    <property type="entry name" value="SOLCAR"/>
    <property type="match status" value="2"/>
</dbReference>
<dbReference type="EMBL" id="CAMXCT010002027">
    <property type="protein sequence ID" value="CAI3995059.1"/>
    <property type="molecule type" value="Genomic_DNA"/>
</dbReference>
<evidence type="ECO:0000313" key="8">
    <source>
        <dbReference type="EMBL" id="CAL4782371.1"/>
    </source>
</evidence>
<dbReference type="Proteomes" id="UP001152797">
    <property type="component" value="Unassembled WGS sequence"/>
</dbReference>
<reference evidence="8 9" key="2">
    <citation type="submission" date="2024-05" db="EMBL/GenBank/DDBJ databases">
        <authorList>
            <person name="Chen Y."/>
            <person name="Shah S."/>
            <person name="Dougan E. K."/>
            <person name="Thang M."/>
            <person name="Chan C."/>
        </authorList>
    </citation>
    <scope>NUCLEOTIDE SEQUENCE [LARGE SCALE GENOMIC DNA]</scope>
</reference>
<evidence type="ECO:0000256" key="2">
    <source>
        <dbReference type="ARBA" id="ARBA00022692"/>
    </source>
</evidence>
<feature type="transmembrane region" description="Helical" evidence="6">
    <location>
        <begin position="215"/>
        <end position="233"/>
    </location>
</feature>
<comment type="subcellular location">
    <subcellularLocation>
        <location evidence="1">Membrane</location>
        <topology evidence="1">Multi-pass membrane protein</topology>
    </subcellularLocation>
</comment>
<dbReference type="EMBL" id="CAMXCT020002027">
    <property type="protein sequence ID" value="CAL1148434.1"/>
    <property type="molecule type" value="Genomic_DNA"/>
</dbReference>
<keyword evidence="6" id="KW-1133">Transmembrane helix</keyword>
<dbReference type="SUPFAM" id="SSF103506">
    <property type="entry name" value="Mitochondrial carrier"/>
    <property type="match status" value="1"/>
</dbReference>
<reference evidence="7" key="1">
    <citation type="submission" date="2022-10" db="EMBL/GenBank/DDBJ databases">
        <authorList>
            <person name="Chen Y."/>
            <person name="Dougan E. K."/>
            <person name="Chan C."/>
            <person name="Rhodes N."/>
            <person name="Thang M."/>
        </authorList>
    </citation>
    <scope>NUCLEOTIDE SEQUENCE</scope>
</reference>
<protein>
    <submittedName>
        <fullName evidence="8">Solute carrier family 25 member 44</fullName>
    </submittedName>
</protein>
<keyword evidence="2 4" id="KW-0812">Transmembrane</keyword>
<gene>
    <name evidence="7" type="ORF">C1SCF055_LOCUS21660</name>
</gene>
<dbReference type="Gene3D" id="1.50.40.10">
    <property type="entry name" value="Mitochondrial carrier domain"/>
    <property type="match status" value="2"/>
</dbReference>
<comment type="caution">
    <text evidence="7">The sequence shown here is derived from an EMBL/GenBank/DDBJ whole genome shotgun (WGS) entry which is preliminary data.</text>
</comment>
<dbReference type="PANTHER" id="PTHR46080">
    <property type="entry name" value="MITOCHONDRIAL SUBSTRATE CARRIER FAMILY PROTEIN J"/>
    <property type="match status" value="1"/>
</dbReference>
<dbReference type="AlphaFoldDB" id="A0A9P1FZ56"/>
<dbReference type="OrthoDB" id="250329at2759"/>
<keyword evidence="3 4" id="KW-0472">Membrane</keyword>
<evidence type="ECO:0000313" key="7">
    <source>
        <dbReference type="EMBL" id="CAI3995059.1"/>
    </source>
</evidence>
<proteinExistence type="inferred from homology"/>
<dbReference type="InterPro" id="IPR023395">
    <property type="entry name" value="MCP_dom_sf"/>
</dbReference>
<name>A0A9P1FZ56_9DINO</name>
<feature type="transmembrane region" description="Helical" evidence="6">
    <location>
        <begin position="173"/>
        <end position="195"/>
    </location>
</feature>
<evidence type="ECO:0000256" key="4">
    <source>
        <dbReference type="PROSITE-ProRule" id="PRU00282"/>
    </source>
</evidence>
<dbReference type="Pfam" id="PF00153">
    <property type="entry name" value="Mito_carr"/>
    <property type="match status" value="2"/>
</dbReference>
<keyword evidence="9" id="KW-1185">Reference proteome</keyword>
<dbReference type="EMBL" id="CAMXCT030002027">
    <property type="protein sequence ID" value="CAL4782371.1"/>
    <property type="molecule type" value="Genomic_DNA"/>
</dbReference>
<dbReference type="PANTHER" id="PTHR46080:SF18">
    <property type="entry name" value="MITOCHONDRIAL SUBSTRATE CARRIER FAMILY PROTEIN J"/>
    <property type="match status" value="1"/>
</dbReference>
<evidence type="ECO:0000313" key="9">
    <source>
        <dbReference type="Proteomes" id="UP001152797"/>
    </source>
</evidence>
<evidence type="ECO:0000256" key="3">
    <source>
        <dbReference type="ARBA" id="ARBA00023136"/>
    </source>
</evidence>
<feature type="repeat" description="Solcar" evidence="4">
    <location>
        <begin position="213"/>
        <end position="293"/>
    </location>
</feature>
<evidence type="ECO:0000256" key="6">
    <source>
        <dbReference type="SAM" id="Phobius"/>
    </source>
</evidence>
<dbReference type="InterPro" id="IPR018108">
    <property type="entry name" value="MCP_transmembrane"/>
</dbReference>
<dbReference type="GO" id="GO:0016020">
    <property type="term" value="C:membrane"/>
    <property type="evidence" value="ECO:0007669"/>
    <property type="project" value="UniProtKB-SubCell"/>
</dbReference>
<feature type="transmembrane region" description="Helical" evidence="6">
    <location>
        <begin position="77"/>
        <end position="99"/>
    </location>
</feature>
<feature type="transmembrane region" description="Helical" evidence="6">
    <location>
        <begin position="119"/>
        <end position="140"/>
    </location>
</feature>
<keyword evidence="5" id="KW-0813">Transport</keyword>